<dbReference type="Pfam" id="PF00211">
    <property type="entry name" value="Guanylate_cyc"/>
    <property type="match status" value="1"/>
</dbReference>
<name>A0AAU7AW18_9ACTN</name>
<dbReference type="RefSeq" id="WP_354702336.1">
    <property type="nucleotide sequence ID" value="NZ_CP114014.1"/>
</dbReference>
<evidence type="ECO:0000256" key="1">
    <source>
        <dbReference type="ARBA" id="ARBA00005381"/>
    </source>
</evidence>
<keyword evidence="4" id="KW-0456">Lyase</keyword>
<evidence type="ECO:0000313" key="4">
    <source>
        <dbReference type="EMBL" id="XAY05833.1"/>
    </source>
</evidence>
<accession>A0AAU7AW18</accession>
<gene>
    <name evidence="4" type="ORF">DSM112329_02693</name>
</gene>
<proteinExistence type="inferred from homology"/>
<feature type="region of interest" description="Disordered" evidence="2">
    <location>
        <begin position="372"/>
        <end position="400"/>
    </location>
</feature>
<dbReference type="SMART" id="SM00044">
    <property type="entry name" value="CYCc"/>
    <property type="match status" value="1"/>
</dbReference>
<feature type="domain" description="Guanylate cyclase" evidence="3">
    <location>
        <begin position="223"/>
        <end position="332"/>
    </location>
</feature>
<organism evidence="4">
    <name type="scientific">Paraconexibacter sp. AEG42_29</name>
    <dbReference type="NCBI Taxonomy" id="2997339"/>
    <lineage>
        <taxon>Bacteria</taxon>
        <taxon>Bacillati</taxon>
        <taxon>Actinomycetota</taxon>
        <taxon>Thermoleophilia</taxon>
        <taxon>Solirubrobacterales</taxon>
        <taxon>Paraconexibacteraceae</taxon>
        <taxon>Paraconexibacter</taxon>
    </lineage>
</organism>
<dbReference type="EC" id="4.6.1.1" evidence="4"/>
<dbReference type="InterPro" id="IPR029787">
    <property type="entry name" value="Nucleotide_cyclase"/>
</dbReference>
<dbReference type="InterPro" id="IPR050697">
    <property type="entry name" value="Adenylyl/Guanylyl_Cyclase_3/4"/>
</dbReference>
<dbReference type="GO" id="GO:0006171">
    <property type="term" value="P:cAMP biosynthetic process"/>
    <property type="evidence" value="ECO:0007669"/>
    <property type="project" value="TreeGrafter"/>
</dbReference>
<dbReference type="PANTHER" id="PTHR43081:SF19">
    <property type="entry name" value="PH-SENSITIVE ADENYLATE CYCLASE RV1264"/>
    <property type="match status" value="1"/>
</dbReference>
<dbReference type="InterPro" id="IPR032026">
    <property type="entry name" value="Ad_Cy_reg"/>
</dbReference>
<comment type="similarity">
    <text evidence="1">Belongs to the adenylyl cyclase class-3 family.</text>
</comment>
<dbReference type="GO" id="GO:0004016">
    <property type="term" value="F:adenylate cyclase activity"/>
    <property type="evidence" value="ECO:0007669"/>
    <property type="project" value="UniProtKB-EC"/>
</dbReference>
<dbReference type="KEGG" id="parq:DSM112329_02693"/>
<dbReference type="InterPro" id="IPR001054">
    <property type="entry name" value="A/G_cyclase"/>
</dbReference>
<dbReference type="Gene3D" id="3.30.70.1230">
    <property type="entry name" value="Nucleotide cyclase"/>
    <property type="match status" value="1"/>
</dbReference>
<evidence type="ECO:0000256" key="2">
    <source>
        <dbReference type="SAM" id="MobiDB-lite"/>
    </source>
</evidence>
<dbReference type="CDD" id="cd07302">
    <property type="entry name" value="CHD"/>
    <property type="match status" value="1"/>
</dbReference>
<dbReference type="PROSITE" id="PS50125">
    <property type="entry name" value="GUANYLATE_CYCLASE_2"/>
    <property type="match status" value="1"/>
</dbReference>
<dbReference type="Pfam" id="PF16701">
    <property type="entry name" value="Ad_Cy_reg"/>
    <property type="match status" value="1"/>
</dbReference>
<dbReference type="GO" id="GO:0035556">
    <property type="term" value="P:intracellular signal transduction"/>
    <property type="evidence" value="ECO:0007669"/>
    <property type="project" value="InterPro"/>
</dbReference>
<protein>
    <submittedName>
        <fullName evidence="4">PH-sensitive adenylate cyclase</fullName>
        <ecNumber evidence="4">4.6.1.1</ecNumber>
    </submittedName>
</protein>
<reference evidence="4" key="1">
    <citation type="submission" date="2022-12" db="EMBL/GenBank/DDBJ databases">
        <title>Paraconexibacter alkalitolerans sp. nov. and Baekduia alba sp. nov., isolated from soil and emended description of the genera Paraconexibacter (Chun et al., 2020) and Baekduia (An et al., 2020).</title>
        <authorList>
            <person name="Vieira S."/>
            <person name="Huber K.J."/>
            <person name="Geppert A."/>
            <person name="Wolf J."/>
            <person name="Neumann-Schaal M."/>
            <person name="Muesken M."/>
            <person name="Overmann J."/>
        </authorList>
    </citation>
    <scope>NUCLEOTIDE SEQUENCE</scope>
    <source>
        <strain evidence="4">AEG42_29</strain>
    </source>
</reference>
<evidence type="ECO:0000259" key="3">
    <source>
        <dbReference type="PROSITE" id="PS50125"/>
    </source>
</evidence>
<dbReference type="AlphaFoldDB" id="A0AAU7AW18"/>
<dbReference type="SUPFAM" id="SSF55073">
    <property type="entry name" value="Nucleotide cyclase"/>
    <property type="match status" value="1"/>
</dbReference>
<sequence>MTDEPAPPTDAELLSAGLLEGLAGQGRRERLDLLRWLLGEGFALADLERATATETLVLMASERAIGGGQRFTEAEVASRAGVTPEFLRALERANGLRTDAAQGAADSPQFTDIDVQAATIAQGYMAAGLSEEQVLTVARVIGRGFTQIAEHMRQITFELVVRPGLTELELAQNYRAAAEALVPSLGPLLETTLRLHLRQAVGSEVLTAQERTTGDLPGAREVVVAFADLVGFTRMGEEVPPAVLGDVAGRLEDMAGEVIDAPVRVVKTIGDAVLLVSTDAPAMVEAALRLVEVAAAEGEDFPQLRVGIASGLAVNRSGDWFGAPVNLASRVTGVARAGSVLATNEVADAVPDGVEWSLAGAKRLKNVASEVRVQRARRPAAPAASEPPEPGAGRGRRGRR</sequence>
<dbReference type="PANTHER" id="PTHR43081">
    <property type="entry name" value="ADENYLATE CYCLASE, TERMINAL-DIFFERENTIATION SPECIFIC-RELATED"/>
    <property type="match status" value="1"/>
</dbReference>
<dbReference type="EMBL" id="CP114014">
    <property type="protein sequence ID" value="XAY05833.1"/>
    <property type="molecule type" value="Genomic_DNA"/>
</dbReference>